<proteinExistence type="predicted"/>
<organism evidence="1">
    <name type="scientific">marine sediment metagenome</name>
    <dbReference type="NCBI Taxonomy" id="412755"/>
    <lineage>
        <taxon>unclassified sequences</taxon>
        <taxon>metagenomes</taxon>
        <taxon>ecological metagenomes</taxon>
    </lineage>
</organism>
<dbReference type="EMBL" id="LAZR01014268">
    <property type="protein sequence ID" value="KKM18218.1"/>
    <property type="molecule type" value="Genomic_DNA"/>
</dbReference>
<evidence type="ECO:0008006" key="2">
    <source>
        <dbReference type="Google" id="ProtNLM"/>
    </source>
</evidence>
<protein>
    <recommendedName>
        <fullName evidence="2">Homing endonuclease LAGLIDADG domain-containing protein</fullName>
    </recommendedName>
</protein>
<dbReference type="AlphaFoldDB" id="A0A0F9K7Z7"/>
<accession>A0A0F9K7Z7</accession>
<evidence type="ECO:0000313" key="1">
    <source>
        <dbReference type="EMBL" id="KKM18218.1"/>
    </source>
</evidence>
<comment type="caution">
    <text evidence="1">The sequence shown here is derived from an EMBL/GenBank/DDBJ whole genome shotgun (WGS) entry which is preliminary data.</text>
</comment>
<reference evidence="1" key="1">
    <citation type="journal article" date="2015" name="Nature">
        <title>Complex archaea that bridge the gap between prokaryotes and eukaryotes.</title>
        <authorList>
            <person name="Spang A."/>
            <person name="Saw J.H."/>
            <person name="Jorgensen S.L."/>
            <person name="Zaremba-Niedzwiedzka K."/>
            <person name="Martijn J."/>
            <person name="Lind A.E."/>
            <person name="van Eijk R."/>
            <person name="Schleper C."/>
            <person name="Guy L."/>
            <person name="Ettema T.J."/>
        </authorList>
    </citation>
    <scope>NUCLEOTIDE SEQUENCE</scope>
</reference>
<name>A0A0F9K7Z7_9ZZZZ</name>
<gene>
    <name evidence="1" type="ORF">LCGC14_1667890</name>
</gene>
<sequence>MKEKDEILNYKGKLVKYRIVYIDFWCKPMYEELIEHEFKSFPKLTSYDLYLSWLLGLYDGDGFQGKTMVCSKHQGILEQTKLYFNIKYEVREFYFNGENYIRNYENITDIIENTLKVNSSLRFFYILTLGARLFNEMMRNFKFSLNRKRNNFNEFNESLDKLIEEVGSENNLQELIITNHKKELIEKLSTTEYALDRLIDNWDLRRDWSV</sequence>